<reference evidence="8" key="1">
    <citation type="submission" date="2015-07" db="EMBL/GenBank/DDBJ databases">
        <title>Transcriptome Assembly of Anthurium amnicola.</title>
        <authorList>
            <person name="Suzuki J."/>
        </authorList>
    </citation>
    <scope>NUCLEOTIDE SEQUENCE</scope>
</reference>
<dbReference type="Gene3D" id="3.10.200.10">
    <property type="entry name" value="Alpha carbonic anhydrase"/>
    <property type="match status" value="1"/>
</dbReference>
<keyword evidence="5 6" id="KW-0456">Lyase</keyword>
<comment type="catalytic activity">
    <reaction evidence="6">
        <text>hydrogencarbonate + H(+) = CO2 + H2O</text>
        <dbReference type="Rhea" id="RHEA:10748"/>
        <dbReference type="ChEBI" id="CHEBI:15377"/>
        <dbReference type="ChEBI" id="CHEBI:15378"/>
        <dbReference type="ChEBI" id="CHEBI:16526"/>
        <dbReference type="ChEBI" id="CHEBI:17544"/>
        <dbReference type="EC" id="4.2.1.1"/>
    </reaction>
</comment>
<dbReference type="CDD" id="cd03124">
    <property type="entry name" value="alpha_CA_prokaryotic_like"/>
    <property type="match status" value="1"/>
</dbReference>
<dbReference type="EMBL" id="GDJX01003512">
    <property type="protein sequence ID" value="JAT64424.1"/>
    <property type="molecule type" value="Transcribed_RNA"/>
</dbReference>
<evidence type="ECO:0000256" key="6">
    <source>
        <dbReference type="RuleBase" id="RU367011"/>
    </source>
</evidence>
<comment type="similarity">
    <text evidence="6">Belongs to the alpha-carbonic anhydrase family.</text>
</comment>
<gene>
    <name evidence="8" type="primary">NEC3_9</name>
    <name evidence="8" type="ORF">g.2560</name>
</gene>
<dbReference type="InterPro" id="IPR036398">
    <property type="entry name" value="CA_dom_sf"/>
</dbReference>
<dbReference type="PANTHER" id="PTHR18952">
    <property type="entry name" value="CARBONIC ANHYDRASE"/>
    <property type="match status" value="1"/>
</dbReference>
<dbReference type="Pfam" id="PF00194">
    <property type="entry name" value="Carb_anhydrase"/>
    <property type="match status" value="1"/>
</dbReference>
<accession>A0A1D1ZC08</accession>
<evidence type="ECO:0000256" key="1">
    <source>
        <dbReference type="ARBA" id="ARBA00001947"/>
    </source>
</evidence>
<keyword evidence="3 6" id="KW-0479">Metal-binding</keyword>
<dbReference type="SUPFAM" id="SSF51069">
    <property type="entry name" value="Carbonic anhydrase"/>
    <property type="match status" value="1"/>
</dbReference>
<dbReference type="PROSITE" id="PS00162">
    <property type="entry name" value="ALPHA_CA_1"/>
    <property type="match status" value="1"/>
</dbReference>
<evidence type="ECO:0000256" key="3">
    <source>
        <dbReference type="ARBA" id="ARBA00022723"/>
    </source>
</evidence>
<dbReference type="PANTHER" id="PTHR18952:SF208">
    <property type="entry name" value="CARBONIC ANHYDRASE XA-RELATED"/>
    <property type="match status" value="1"/>
</dbReference>
<organism evidence="8">
    <name type="scientific">Anthurium amnicola</name>
    <dbReference type="NCBI Taxonomy" id="1678845"/>
    <lineage>
        <taxon>Eukaryota</taxon>
        <taxon>Viridiplantae</taxon>
        <taxon>Streptophyta</taxon>
        <taxon>Embryophyta</taxon>
        <taxon>Tracheophyta</taxon>
        <taxon>Spermatophyta</taxon>
        <taxon>Magnoliopsida</taxon>
        <taxon>Liliopsida</taxon>
        <taxon>Araceae</taxon>
        <taxon>Pothoideae</taxon>
        <taxon>Potheae</taxon>
        <taxon>Anthurium</taxon>
    </lineage>
</organism>
<dbReference type="PROSITE" id="PS51144">
    <property type="entry name" value="ALPHA_CA_2"/>
    <property type="match status" value="1"/>
</dbReference>
<comment type="cofactor">
    <cofactor evidence="1 6">
        <name>Zn(2+)</name>
        <dbReference type="ChEBI" id="CHEBI:29105"/>
    </cofactor>
</comment>
<dbReference type="AlphaFoldDB" id="A0A1D1ZC08"/>
<sequence length="308" mass="34955">GHQKNASDQEPAGTLPFVCSLQDMGKPSSSSSFSFFLCASLMVLSFCSVPGAKSQEVEDEKEFSYVVGSPNGPERWGDLHEEWALCKNGDMQSPVDLTHERVEVVPGMGRMKRSYKPAYATLKNRGHDIMLEWTGDAGSIQIDGTEYHLKQCHWHSPSEHSINGKRFAMEVHLVHQSSENKTAVLGIMYKRGRPETFLSELMEPIESIAKSKDEKREIGVVDPRHIKLGSRKYYRYLGSLTTPPCHQGVVWTITRKVRTVSMEQVRLLREAVHDDARENARPQQALNEGALHFYRPLTKTYHDEHPHR</sequence>
<dbReference type="EC" id="4.2.1.1" evidence="2 6"/>
<dbReference type="InterPro" id="IPR041891">
    <property type="entry name" value="Alpha_CA_prokaryot-like"/>
</dbReference>
<evidence type="ECO:0000259" key="7">
    <source>
        <dbReference type="PROSITE" id="PS51144"/>
    </source>
</evidence>
<keyword evidence="4 6" id="KW-0862">Zinc</keyword>
<protein>
    <recommendedName>
        <fullName evidence="2 6">Carbonic anhydrase</fullName>
        <ecNumber evidence="2 6">4.2.1.1</ecNumber>
    </recommendedName>
</protein>
<evidence type="ECO:0000256" key="5">
    <source>
        <dbReference type="ARBA" id="ARBA00023239"/>
    </source>
</evidence>
<proteinExistence type="inferred from homology"/>
<comment type="function">
    <text evidence="6">Reversible hydration of carbon dioxide.</text>
</comment>
<evidence type="ECO:0000313" key="8">
    <source>
        <dbReference type="EMBL" id="JAT64424.1"/>
    </source>
</evidence>
<dbReference type="GO" id="GO:0008270">
    <property type="term" value="F:zinc ion binding"/>
    <property type="evidence" value="ECO:0007669"/>
    <property type="project" value="UniProtKB-UniRule"/>
</dbReference>
<evidence type="ECO:0000256" key="2">
    <source>
        <dbReference type="ARBA" id="ARBA00012925"/>
    </source>
</evidence>
<dbReference type="InterPro" id="IPR001148">
    <property type="entry name" value="CA_dom"/>
</dbReference>
<dbReference type="InterPro" id="IPR023561">
    <property type="entry name" value="Carbonic_anhydrase_a-class"/>
</dbReference>
<feature type="non-terminal residue" evidence="8">
    <location>
        <position position="1"/>
    </location>
</feature>
<name>A0A1D1ZC08_9ARAE</name>
<feature type="domain" description="Alpha-carbonic anhydrase" evidence="7">
    <location>
        <begin position="61"/>
        <end position="295"/>
    </location>
</feature>
<dbReference type="InterPro" id="IPR018338">
    <property type="entry name" value="Carbonic_anhydrase_a-class_CS"/>
</dbReference>
<evidence type="ECO:0000256" key="4">
    <source>
        <dbReference type="ARBA" id="ARBA00022833"/>
    </source>
</evidence>
<dbReference type="GO" id="GO:0006730">
    <property type="term" value="P:one-carbon metabolic process"/>
    <property type="evidence" value="ECO:0007669"/>
    <property type="project" value="TreeGrafter"/>
</dbReference>
<dbReference type="GO" id="GO:0004089">
    <property type="term" value="F:carbonate dehydratase activity"/>
    <property type="evidence" value="ECO:0007669"/>
    <property type="project" value="UniProtKB-UniRule"/>
</dbReference>
<dbReference type="SMART" id="SM01057">
    <property type="entry name" value="Carb_anhydrase"/>
    <property type="match status" value="1"/>
</dbReference>